<keyword evidence="9" id="KW-1185">Reference proteome</keyword>
<keyword evidence="3 6" id="KW-0812">Transmembrane</keyword>
<evidence type="ECO:0000256" key="2">
    <source>
        <dbReference type="ARBA" id="ARBA00022475"/>
    </source>
</evidence>
<feature type="transmembrane region" description="Helical" evidence="6">
    <location>
        <begin position="325"/>
        <end position="344"/>
    </location>
</feature>
<dbReference type="Pfam" id="PF07690">
    <property type="entry name" value="MFS_1"/>
    <property type="match status" value="1"/>
</dbReference>
<evidence type="ECO:0000256" key="4">
    <source>
        <dbReference type="ARBA" id="ARBA00022989"/>
    </source>
</evidence>
<dbReference type="SUPFAM" id="SSF103473">
    <property type="entry name" value="MFS general substrate transporter"/>
    <property type="match status" value="1"/>
</dbReference>
<feature type="transmembrane region" description="Helical" evidence="6">
    <location>
        <begin position="267"/>
        <end position="286"/>
    </location>
</feature>
<name>A0A4V3CQH5_NOCIG</name>
<feature type="transmembrane region" description="Helical" evidence="6">
    <location>
        <begin position="71"/>
        <end position="93"/>
    </location>
</feature>
<reference evidence="8 9" key="1">
    <citation type="submission" date="2019-03" db="EMBL/GenBank/DDBJ databases">
        <title>Genomic Encyclopedia of Type Strains, Phase IV (KMG-IV): sequencing the most valuable type-strain genomes for metagenomic binning, comparative biology and taxonomic classification.</title>
        <authorList>
            <person name="Goeker M."/>
        </authorList>
    </citation>
    <scope>NUCLEOTIDE SEQUENCE [LARGE SCALE GENOMIC DNA]</scope>
    <source>
        <strain evidence="8 9">DSM 44496</strain>
    </source>
</reference>
<keyword evidence="5 6" id="KW-0472">Membrane</keyword>
<feature type="transmembrane region" description="Helical" evidence="6">
    <location>
        <begin position="99"/>
        <end position="119"/>
    </location>
</feature>
<dbReference type="InterPro" id="IPR036259">
    <property type="entry name" value="MFS_trans_sf"/>
</dbReference>
<dbReference type="RefSeq" id="WP_067485712.1">
    <property type="nucleotide sequence ID" value="NZ_SNXK01000001.1"/>
</dbReference>
<protein>
    <submittedName>
        <fullName evidence="8">DHA1 family chloramphenicol resistance protein-like MFS transporter</fullName>
    </submittedName>
</protein>
<feature type="transmembrane region" description="Helical" evidence="6">
    <location>
        <begin position="200"/>
        <end position="225"/>
    </location>
</feature>
<feature type="transmembrane region" description="Helical" evidence="6">
    <location>
        <begin position="356"/>
        <end position="376"/>
    </location>
</feature>
<dbReference type="InterPro" id="IPR020846">
    <property type="entry name" value="MFS_dom"/>
</dbReference>
<dbReference type="AlphaFoldDB" id="A0A4V3CQH5"/>
<dbReference type="Gene3D" id="1.20.1250.20">
    <property type="entry name" value="MFS general substrate transporter like domains"/>
    <property type="match status" value="1"/>
</dbReference>
<feature type="transmembrane region" description="Helical" evidence="6">
    <location>
        <begin position="38"/>
        <end position="59"/>
    </location>
</feature>
<evidence type="ECO:0000256" key="3">
    <source>
        <dbReference type="ARBA" id="ARBA00022692"/>
    </source>
</evidence>
<dbReference type="InterPro" id="IPR050189">
    <property type="entry name" value="MFS_Efflux_Transporters"/>
</dbReference>
<dbReference type="EMBL" id="SNXK01000001">
    <property type="protein sequence ID" value="TDP42379.1"/>
    <property type="molecule type" value="Genomic_DNA"/>
</dbReference>
<evidence type="ECO:0000313" key="8">
    <source>
        <dbReference type="EMBL" id="TDP42379.1"/>
    </source>
</evidence>
<sequence length="393" mass="39971">MPVVVFVLAVAVFAQGTSEFMVSGLLEQIAGDVGISLGAAGLLTSLFATGMVLGAPLMATAAGRLPVRYSVTAFLALFCAAHVVGAVATGFGVLLVTRVVAAVANAGFLAVTLAALPRLVGPASVGRATSVVISGVTVACIAGVPTGTLLGQAWGWRSTFWAVAVISAAALVPVWFMFGRDERPDPQALSLRHEWSVVRLPEVQVAVAAGILVNAATFAGFTYLGTITNAAAANGRWVPLALALFGLGSSVGVTITGRYSDTHRHRIITAGTIALLAVWLLAALTAHLLIGVLIMAVVTGTVAFGVGSTLIATIVRIAAPTAPRIAGALATTAFNVGAVLGPITAGLVVDRTTRPATAWLCSAVFTSAAAAVVLVAQRRHRANPSEKTRVNAR</sequence>
<comment type="caution">
    <text evidence="8">The sequence shown here is derived from an EMBL/GenBank/DDBJ whole genome shotgun (WGS) entry which is preliminary data.</text>
</comment>
<gene>
    <name evidence="8" type="ORF">DFR75_1011489</name>
</gene>
<evidence type="ECO:0000256" key="1">
    <source>
        <dbReference type="ARBA" id="ARBA00004651"/>
    </source>
</evidence>
<feature type="domain" description="Major facilitator superfamily (MFS) profile" evidence="7">
    <location>
        <begin position="4"/>
        <end position="381"/>
    </location>
</feature>
<accession>A0A4V3CQH5</accession>
<feature type="transmembrane region" description="Helical" evidence="6">
    <location>
        <begin position="131"/>
        <end position="154"/>
    </location>
</feature>
<dbReference type="Proteomes" id="UP000295087">
    <property type="component" value="Unassembled WGS sequence"/>
</dbReference>
<organism evidence="8 9">
    <name type="scientific">Nocardia ignorata</name>
    <dbReference type="NCBI Taxonomy" id="145285"/>
    <lineage>
        <taxon>Bacteria</taxon>
        <taxon>Bacillati</taxon>
        <taxon>Actinomycetota</taxon>
        <taxon>Actinomycetes</taxon>
        <taxon>Mycobacteriales</taxon>
        <taxon>Nocardiaceae</taxon>
        <taxon>Nocardia</taxon>
    </lineage>
</organism>
<dbReference type="PANTHER" id="PTHR43124:SF3">
    <property type="entry name" value="CHLORAMPHENICOL EFFLUX PUMP RV0191"/>
    <property type="match status" value="1"/>
</dbReference>
<keyword evidence="4 6" id="KW-1133">Transmembrane helix</keyword>
<comment type="subcellular location">
    <subcellularLocation>
        <location evidence="1">Cell membrane</location>
        <topology evidence="1">Multi-pass membrane protein</topology>
    </subcellularLocation>
</comment>
<dbReference type="InterPro" id="IPR011701">
    <property type="entry name" value="MFS"/>
</dbReference>
<evidence type="ECO:0000259" key="7">
    <source>
        <dbReference type="PROSITE" id="PS50850"/>
    </source>
</evidence>
<dbReference type="PROSITE" id="PS50850">
    <property type="entry name" value="MFS"/>
    <property type="match status" value="1"/>
</dbReference>
<keyword evidence="2" id="KW-1003">Cell membrane</keyword>
<dbReference type="PANTHER" id="PTHR43124">
    <property type="entry name" value="PURINE EFFLUX PUMP PBUE"/>
    <property type="match status" value="1"/>
</dbReference>
<dbReference type="GO" id="GO:0005886">
    <property type="term" value="C:plasma membrane"/>
    <property type="evidence" value="ECO:0007669"/>
    <property type="project" value="UniProtKB-SubCell"/>
</dbReference>
<evidence type="ECO:0000313" key="9">
    <source>
        <dbReference type="Proteomes" id="UP000295087"/>
    </source>
</evidence>
<feature type="transmembrane region" description="Helical" evidence="6">
    <location>
        <begin position="292"/>
        <end position="318"/>
    </location>
</feature>
<dbReference type="CDD" id="cd17324">
    <property type="entry name" value="MFS_NepI_like"/>
    <property type="match status" value="1"/>
</dbReference>
<evidence type="ECO:0000256" key="6">
    <source>
        <dbReference type="SAM" id="Phobius"/>
    </source>
</evidence>
<proteinExistence type="predicted"/>
<evidence type="ECO:0000256" key="5">
    <source>
        <dbReference type="ARBA" id="ARBA00023136"/>
    </source>
</evidence>
<dbReference type="NCBIfam" id="NF033135">
    <property type="entry name" value="cmx_cmrA"/>
    <property type="match status" value="1"/>
</dbReference>
<dbReference type="GO" id="GO:0022857">
    <property type="term" value="F:transmembrane transporter activity"/>
    <property type="evidence" value="ECO:0007669"/>
    <property type="project" value="InterPro"/>
</dbReference>
<feature type="transmembrane region" description="Helical" evidence="6">
    <location>
        <begin position="160"/>
        <end position="179"/>
    </location>
</feature>